<dbReference type="SMART" id="SM01005">
    <property type="entry name" value="Ala_racemase_C"/>
    <property type="match status" value="1"/>
</dbReference>
<sequence length="392" mass="43527">MDGNPNRPPVYGRDTVIEVDLDALRHNIKEFRRHIPERSQIMAVVKADGYGHGAVHVARAALEAGATYLGVAFVDEGIELRQAGIKAPILVLGYTPSYAVADAIRHQLSLTVFSRESLEVIERESDRFNTKANIHIKVDTGMGRIGLQPQDTSAFLRLARQCSHVRVEGLFTHFATADERDKSYTRYQEELFASVVRELKEDIPLIHIANSAGAIELPCRTYDMIRLGISMYGFYPSVEVNQQSVKLKPVLTLKSKIVHLKQPPPGTGISYGKTVTATGSEWIATIPVGYGDGFNRHLSNKGFALVGGVKVPVFGRVCMDQLMLDVTRAMPVRVGDEVVLYGRQGTKSIHVDEVAEILGTINYEVVCMLSHRIPRIYLRNGKPVQVVNRLRQ</sequence>
<dbReference type="Pfam" id="PF01168">
    <property type="entry name" value="Ala_racemase_N"/>
    <property type="match status" value="1"/>
</dbReference>
<comment type="catalytic activity">
    <reaction evidence="1 5">
        <text>L-alanine = D-alanine</text>
        <dbReference type="Rhea" id="RHEA:20249"/>
        <dbReference type="ChEBI" id="CHEBI:57416"/>
        <dbReference type="ChEBI" id="CHEBI:57972"/>
        <dbReference type="EC" id="5.1.1.1"/>
    </reaction>
</comment>
<dbReference type="CDD" id="cd00430">
    <property type="entry name" value="PLPDE_III_AR"/>
    <property type="match status" value="1"/>
</dbReference>
<evidence type="ECO:0000313" key="10">
    <source>
        <dbReference type="Proteomes" id="UP000535491"/>
    </source>
</evidence>
<dbReference type="GO" id="GO:0005829">
    <property type="term" value="C:cytosol"/>
    <property type="evidence" value="ECO:0007669"/>
    <property type="project" value="TreeGrafter"/>
</dbReference>
<dbReference type="InterPro" id="IPR020622">
    <property type="entry name" value="Ala_racemase_pyridoxalP-BS"/>
</dbReference>
<dbReference type="SUPFAM" id="SSF51419">
    <property type="entry name" value="PLP-binding barrel"/>
    <property type="match status" value="1"/>
</dbReference>
<protein>
    <recommendedName>
        <fullName evidence="5">Alanine racemase</fullName>
        <ecNumber evidence="5">5.1.1.1</ecNumber>
    </recommendedName>
</protein>
<dbReference type="Gene3D" id="2.40.37.10">
    <property type="entry name" value="Lyase, Ornithine Decarboxylase, Chain A, domain 1"/>
    <property type="match status" value="1"/>
</dbReference>
<feature type="domain" description="Alanine racemase C-terminal" evidence="8">
    <location>
        <begin position="250"/>
        <end position="378"/>
    </location>
</feature>
<comment type="cofactor">
    <cofactor evidence="2 5 6">
        <name>pyridoxal 5'-phosphate</name>
        <dbReference type="ChEBI" id="CHEBI:597326"/>
    </cofactor>
</comment>
<dbReference type="Pfam" id="PF00842">
    <property type="entry name" value="Ala_racemase_C"/>
    <property type="match status" value="1"/>
</dbReference>
<dbReference type="PROSITE" id="PS00395">
    <property type="entry name" value="ALANINE_RACEMASE"/>
    <property type="match status" value="1"/>
</dbReference>
<reference evidence="9 10" key="1">
    <citation type="submission" date="2020-07" db="EMBL/GenBank/DDBJ databases">
        <authorList>
            <person name="Feng H."/>
        </authorList>
    </citation>
    <scope>NUCLEOTIDE SEQUENCE [LARGE SCALE GENOMIC DNA]</scope>
    <source>
        <strain evidence="10">s-10</strain>
    </source>
</reference>
<dbReference type="GO" id="GO:0008784">
    <property type="term" value="F:alanine racemase activity"/>
    <property type="evidence" value="ECO:0007669"/>
    <property type="project" value="UniProtKB-UniRule"/>
</dbReference>
<proteinExistence type="inferred from homology"/>
<evidence type="ECO:0000256" key="1">
    <source>
        <dbReference type="ARBA" id="ARBA00000316"/>
    </source>
</evidence>
<keyword evidence="4 5" id="KW-0413">Isomerase</keyword>
<dbReference type="InterPro" id="IPR000821">
    <property type="entry name" value="Ala_racemase"/>
</dbReference>
<keyword evidence="3 5" id="KW-0663">Pyridoxal phosphate</keyword>
<dbReference type="PANTHER" id="PTHR30511:SF0">
    <property type="entry name" value="ALANINE RACEMASE, CATABOLIC-RELATED"/>
    <property type="match status" value="1"/>
</dbReference>
<feature type="binding site" evidence="5 7">
    <location>
        <position position="144"/>
    </location>
    <ligand>
        <name>substrate</name>
    </ligand>
</feature>
<dbReference type="SUPFAM" id="SSF50621">
    <property type="entry name" value="Alanine racemase C-terminal domain-like"/>
    <property type="match status" value="1"/>
</dbReference>
<dbReference type="AlphaFoldDB" id="A0A7W2A9R1"/>
<evidence type="ECO:0000256" key="2">
    <source>
        <dbReference type="ARBA" id="ARBA00001933"/>
    </source>
</evidence>
<feature type="active site" description="Proton acceptor; specific for L-alanine" evidence="5">
    <location>
        <position position="271"/>
    </location>
</feature>
<evidence type="ECO:0000256" key="4">
    <source>
        <dbReference type="ARBA" id="ARBA00023235"/>
    </source>
</evidence>
<evidence type="ECO:0000256" key="5">
    <source>
        <dbReference type="HAMAP-Rule" id="MF_01201"/>
    </source>
</evidence>
<dbReference type="Proteomes" id="UP000535491">
    <property type="component" value="Unassembled WGS sequence"/>
</dbReference>
<feature type="modified residue" description="N6-(pyridoxal phosphate)lysine" evidence="5 6">
    <location>
        <position position="46"/>
    </location>
</feature>
<evidence type="ECO:0000259" key="8">
    <source>
        <dbReference type="SMART" id="SM01005"/>
    </source>
</evidence>
<feature type="active site" description="Proton acceptor; specific for D-alanine" evidence="5">
    <location>
        <position position="46"/>
    </location>
</feature>
<dbReference type="NCBIfam" id="TIGR00492">
    <property type="entry name" value="alr"/>
    <property type="match status" value="1"/>
</dbReference>
<feature type="binding site" evidence="5 7">
    <location>
        <position position="319"/>
    </location>
    <ligand>
        <name>substrate</name>
    </ligand>
</feature>
<dbReference type="GO" id="GO:0030632">
    <property type="term" value="P:D-alanine biosynthetic process"/>
    <property type="evidence" value="ECO:0007669"/>
    <property type="project" value="UniProtKB-UniRule"/>
</dbReference>
<evidence type="ECO:0000256" key="6">
    <source>
        <dbReference type="PIRSR" id="PIRSR600821-50"/>
    </source>
</evidence>
<comment type="function">
    <text evidence="5">Catalyzes the interconversion of L-alanine and D-alanine. May also act on other amino acids.</text>
</comment>
<comment type="similarity">
    <text evidence="5">Belongs to the alanine racemase family.</text>
</comment>
<dbReference type="InterPro" id="IPR011079">
    <property type="entry name" value="Ala_racemase_C"/>
</dbReference>
<dbReference type="Gene3D" id="3.20.20.10">
    <property type="entry name" value="Alanine racemase"/>
    <property type="match status" value="1"/>
</dbReference>
<accession>A0A7W2A9R1</accession>
<dbReference type="InterPro" id="IPR029066">
    <property type="entry name" value="PLP-binding_barrel"/>
</dbReference>
<evidence type="ECO:0000313" key="9">
    <source>
        <dbReference type="EMBL" id="MBA4496010.1"/>
    </source>
</evidence>
<gene>
    <name evidence="9" type="primary">alr</name>
    <name evidence="9" type="ORF">H1191_17135</name>
</gene>
<evidence type="ECO:0000256" key="3">
    <source>
        <dbReference type="ARBA" id="ARBA00022898"/>
    </source>
</evidence>
<dbReference type="UniPathway" id="UPA00042">
    <property type="reaction ID" value="UER00497"/>
</dbReference>
<dbReference type="HAMAP" id="MF_01201">
    <property type="entry name" value="Ala_racemase"/>
    <property type="match status" value="1"/>
</dbReference>
<dbReference type="GO" id="GO:0030170">
    <property type="term" value="F:pyridoxal phosphate binding"/>
    <property type="evidence" value="ECO:0007669"/>
    <property type="project" value="UniProtKB-UniRule"/>
</dbReference>
<evidence type="ECO:0000256" key="7">
    <source>
        <dbReference type="PIRSR" id="PIRSR600821-52"/>
    </source>
</evidence>
<comment type="pathway">
    <text evidence="5">Amino-acid biosynthesis; D-alanine biosynthesis; D-alanine from L-alanine: step 1/1.</text>
</comment>
<dbReference type="FunFam" id="3.20.20.10:FF:000002">
    <property type="entry name" value="Alanine racemase"/>
    <property type="match status" value="1"/>
</dbReference>
<dbReference type="PRINTS" id="PR00992">
    <property type="entry name" value="ALARACEMASE"/>
</dbReference>
<dbReference type="RefSeq" id="WP_181754043.1">
    <property type="nucleotide sequence ID" value="NZ_JACEIQ010000022.1"/>
</dbReference>
<dbReference type="PANTHER" id="PTHR30511">
    <property type="entry name" value="ALANINE RACEMASE"/>
    <property type="match status" value="1"/>
</dbReference>
<dbReference type="EC" id="5.1.1.1" evidence="5"/>
<dbReference type="FunFam" id="2.40.37.10:FF:000006">
    <property type="entry name" value="Alanine racemase"/>
    <property type="match status" value="1"/>
</dbReference>
<dbReference type="GO" id="GO:0009252">
    <property type="term" value="P:peptidoglycan biosynthetic process"/>
    <property type="evidence" value="ECO:0007669"/>
    <property type="project" value="TreeGrafter"/>
</dbReference>
<name>A0A7W2A9R1_9BACL</name>
<keyword evidence="10" id="KW-1185">Reference proteome</keyword>
<organism evidence="9 10">
    <name type="scientific">Paenactinomyces guangxiensis</name>
    <dbReference type="NCBI Taxonomy" id="1490290"/>
    <lineage>
        <taxon>Bacteria</taxon>
        <taxon>Bacillati</taxon>
        <taxon>Bacillota</taxon>
        <taxon>Bacilli</taxon>
        <taxon>Bacillales</taxon>
        <taxon>Thermoactinomycetaceae</taxon>
        <taxon>Paenactinomyces</taxon>
    </lineage>
</organism>
<comment type="caution">
    <text evidence="9">The sequence shown here is derived from an EMBL/GenBank/DDBJ whole genome shotgun (WGS) entry which is preliminary data.</text>
</comment>
<dbReference type="InterPro" id="IPR001608">
    <property type="entry name" value="Ala_racemase_N"/>
</dbReference>
<dbReference type="InterPro" id="IPR009006">
    <property type="entry name" value="Ala_racemase/Decarboxylase_C"/>
</dbReference>
<dbReference type="EMBL" id="JACEIQ010000022">
    <property type="protein sequence ID" value="MBA4496010.1"/>
    <property type="molecule type" value="Genomic_DNA"/>
</dbReference>